<name>A0ACC0UDP6_9AGAM</name>
<evidence type="ECO:0000313" key="2">
    <source>
        <dbReference type="Proteomes" id="UP001207468"/>
    </source>
</evidence>
<sequence length="488" mass="53797">MGLLLSLPLTGVLGTIGSSCLAGLAFCFTSTAASMFCKSCNCNSSIATRIGFAMIFALNSMLAWLMKTRYMIQLIEKWSYDYIKMDCEDGKCYGVLAVHRLCFALALFHIILSISLFGVRDTCDKRAAIQNGWWGPKVLLWLVFVVVSFFIPNGFFIFWGNYVSLIGATVFVLLGLVLLVDFAHSWSETCLENWENSDNSSLWQWILIGSTAGMYVATFAITGVLYAYFASSGCTLNQFFISFNLVLTIVITILSILPIVQEHNPRSGLAQSGMVAVYCTYLVMSAVGNHTHETCNPFRSGAANGTRTSALVLGAALTFIAIAYSTTRAATQSRALVGKKRRGEIQLSDGRDTHKVGSVSSQPSRTETPRYHALVAAVEAGAIPDSALNDDDDDDDDDVSDSWDDERSGTRYNYSWFHIIFVLGAMYVAMLLTDWNVIHAGPSSPSAEGEDFYIGRSETAMWMRIVSSWVCMLLYIWSLLAPVFLPDR</sequence>
<comment type="caution">
    <text evidence="1">The sequence shown here is derived from an EMBL/GenBank/DDBJ whole genome shotgun (WGS) entry which is preliminary data.</text>
</comment>
<keyword evidence="2" id="KW-1185">Reference proteome</keyword>
<proteinExistence type="predicted"/>
<evidence type="ECO:0000313" key="1">
    <source>
        <dbReference type="EMBL" id="KAI9509838.1"/>
    </source>
</evidence>
<dbReference type="Proteomes" id="UP001207468">
    <property type="component" value="Unassembled WGS sequence"/>
</dbReference>
<organism evidence="1 2">
    <name type="scientific">Russula earlei</name>
    <dbReference type="NCBI Taxonomy" id="71964"/>
    <lineage>
        <taxon>Eukaryota</taxon>
        <taxon>Fungi</taxon>
        <taxon>Dikarya</taxon>
        <taxon>Basidiomycota</taxon>
        <taxon>Agaricomycotina</taxon>
        <taxon>Agaricomycetes</taxon>
        <taxon>Russulales</taxon>
        <taxon>Russulaceae</taxon>
        <taxon>Russula</taxon>
    </lineage>
</organism>
<gene>
    <name evidence="1" type="ORF">F5148DRAFT_977752</name>
</gene>
<protein>
    <submittedName>
        <fullName evidence="1">Serine incorporator/TMS membrane protein</fullName>
    </submittedName>
</protein>
<accession>A0ACC0UDP6</accession>
<reference evidence="1" key="1">
    <citation type="submission" date="2021-03" db="EMBL/GenBank/DDBJ databases">
        <title>Evolutionary priming and transition to the ectomycorrhizal habit in an iconic lineage of mushroom-forming fungi: is preadaptation a requirement?</title>
        <authorList>
            <consortium name="DOE Joint Genome Institute"/>
            <person name="Looney B.P."/>
            <person name="Miyauchi S."/>
            <person name="Morin E."/>
            <person name="Drula E."/>
            <person name="Courty P.E."/>
            <person name="Chicoki N."/>
            <person name="Fauchery L."/>
            <person name="Kohler A."/>
            <person name="Kuo A."/>
            <person name="LaButti K."/>
            <person name="Pangilinan J."/>
            <person name="Lipzen A."/>
            <person name="Riley R."/>
            <person name="Andreopoulos W."/>
            <person name="He G."/>
            <person name="Johnson J."/>
            <person name="Barry K.W."/>
            <person name="Grigoriev I.V."/>
            <person name="Nagy L."/>
            <person name="Hibbett D."/>
            <person name="Henrissat B."/>
            <person name="Matheny P.B."/>
            <person name="Labbe J."/>
            <person name="Martin A.F."/>
        </authorList>
    </citation>
    <scope>NUCLEOTIDE SEQUENCE</scope>
    <source>
        <strain evidence="1">BPL698</strain>
    </source>
</reference>
<dbReference type="EMBL" id="JAGFNK010000055">
    <property type="protein sequence ID" value="KAI9509838.1"/>
    <property type="molecule type" value="Genomic_DNA"/>
</dbReference>